<evidence type="ECO:0000313" key="7">
    <source>
        <dbReference type="Proteomes" id="UP000442535"/>
    </source>
</evidence>
<proteinExistence type="inferred from homology"/>
<dbReference type="SUPFAM" id="SSF53335">
    <property type="entry name" value="S-adenosyl-L-methionine-dependent methyltransferases"/>
    <property type="match status" value="1"/>
</dbReference>
<dbReference type="Proteomes" id="UP000442535">
    <property type="component" value="Unassembled WGS sequence"/>
</dbReference>
<dbReference type="InterPro" id="IPR029063">
    <property type="entry name" value="SAM-dependent_MTases_sf"/>
</dbReference>
<reference evidence="6 7" key="1">
    <citation type="submission" date="2019-08" db="EMBL/GenBank/DDBJ databases">
        <title>In-depth cultivation of the pig gut microbiome towards novel bacterial diversity and tailored functional studies.</title>
        <authorList>
            <person name="Wylensek D."/>
            <person name="Hitch T.C.A."/>
            <person name="Clavel T."/>
        </authorList>
    </citation>
    <scope>NUCLEOTIDE SEQUENCE [LARGE SCALE GENOMIC DNA]</scope>
    <source>
        <strain evidence="6 7">RF-GAM-744-WT-7</strain>
    </source>
</reference>
<sequence>MIYIDPPYNTGNTFAYADRRGDWAGMMRPRLGLAREVLREDGLIYISIDINELFELKGLCDEVFGAENFVANFIWVSNLKGRQLGFGPAGTHEYILTYARDARQVGKLRGSVAELTRLMPEVYRLPKREVKRDARGEYVTKNELYNTNSKFNEVTAPSMVYAIHYCVKTGELAVTDVDEPAPGPASSGWVTALPHPNAKPGVKWHAWRWSRGKVLADREDLEFEVTGRGPSRKLTIRTKIRDFDTTTLKDLIMGPSTVTGLRELERLGLGGIFETPKPVDLLKVLLKVATEPGDLVMDFFAGSGSFGVAAAETGRPFILVQLEEPFADPSDPRTARAHELGLETIADLTSERLRRVGVDYIEARI</sequence>
<keyword evidence="3 6" id="KW-0808">Transferase</keyword>
<evidence type="ECO:0000313" key="6">
    <source>
        <dbReference type="EMBL" id="MST49176.1"/>
    </source>
</evidence>
<dbReference type="InterPro" id="IPR002052">
    <property type="entry name" value="DNA_methylase_N6_adenine_CS"/>
</dbReference>
<comment type="similarity">
    <text evidence="1">Belongs to the N(4)/N(6)-methyltransferase family.</text>
</comment>
<gene>
    <name evidence="6" type="ORF">FYJ63_02755</name>
</gene>
<dbReference type="EMBL" id="VUMY01000004">
    <property type="protein sequence ID" value="MST49176.1"/>
    <property type="molecule type" value="Genomic_DNA"/>
</dbReference>
<organism evidence="6 7">
    <name type="scientific">Mobiluncus porci</name>
    <dbReference type="NCBI Taxonomy" id="2652278"/>
    <lineage>
        <taxon>Bacteria</taxon>
        <taxon>Bacillati</taxon>
        <taxon>Actinomycetota</taxon>
        <taxon>Actinomycetes</taxon>
        <taxon>Actinomycetales</taxon>
        <taxon>Actinomycetaceae</taxon>
        <taxon>Mobiluncus</taxon>
    </lineage>
</organism>
<keyword evidence="7" id="KW-1185">Reference proteome</keyword>
<evidence type="ECO:0000256" key="4">
    <source>
        <dbReference type="ARBA" id="ARBA00022691"/>
    </source>
</evidence>
<keyword evidence="2 6" id="KW-0489">Methyltransferase</keyword>
<comment type="caution">
    <text evidence="6">The sequence shown here is derived from an EMBL/GenBank/DDBJ whole genome shotgun (WGS) entry which is preliminary data.</text>
</comment>
<evidence type="ECO:0000256" key="1">
    <source>
        <dbReference type="ARBA" id="ARBA00006594"/>
    </source>
</evidence>
<keyword evidence="4" id="KW-0949">S-adenosyl-L-methionine</keyword>
<dbReference type="Pfam" id="PF01555">
    <property type="entry name" value="N6_N4_Mtase"/>
    <property type="match status" value="1"/>
</dbReference>
<dbReference type="Gene3D" id="3.40.50.150">
    <property type="entry name" value="Vaccinia Virus protein VP39"/>
    <property type="match status" value="1"/>
</dbReference>
<dbReference type="GO" id="GO:0008170">
    <property type="term" value="F:N-methyltransferase activity"/>
    <property type="evidence" value="ECO:0007669"/>
    <property type="project" value="InterPro"/>
</dbReference>
<dbReference type="PROSITE" id="PS00092">
    <property type="entry name" value="N6_MTASE"/>
    <property type="match status" value="1"/>
</dbReference>
<protein>
    <submittedName>
        <fullName evidence="6">Site-specific DNA-methyltransferase</fullName>
    </submittedName>
</protein>
<dbReference type="AlphaFoldDB" id="A0A7K0K105"/>
<feature type="domain" description="DNA methylase N-4/N-6" evidence="5">
    <location>
        <begin position="1"/>
        <end position="326"/>
    </location>
</feature>
<dbReference type="InterPro" id="IPR002941">
    <property type="entry name" value="DNA_methylase_N4/N6"/>
</dbReference>
<dbReference type="InterPro" id="IPR002295">
    <property type="entry name" value="N4/N6-MTase_EcoPI_Mod-like"/>
</dbReference>
<dbReference type="PRINTS" id="PR00506">
    <property type="entry name" value="D21N6MTFRASE"/>
</dbReference>
<dbReference type="GO" id="GO:0032259">
    <property type="term" value="P:methylation"/>
    <property type="evidence" value="ECO:0007669"/>
    <property type="project" value="UniProtKB-KW"/>
</dbReference>
<accession>A0A7K0K105</accession>
<evidence type="ECO:0000259" key="5">
    <source>
        <dbReference type="Pfam" id="PF01555"/>
    </source>
</evidence>
<evidence type="ECO:0000256" key="3">
    <source>
        <dbReference type="ARBA" id="ARBA00022679"/>
    </source>
</evidence>
<name>A0A7K0K105_9ACTO</name>
<evidence type="ECO:0000256" key="2">
    <source>
        <dbReference type="ARBA" id="ARBA00022603"/>
    </source>
</evidence>
<dbReference type="GO" id="GO:0003677">
    <property type="term" value="F:DNA binding"/>
    <property type="evidence" value="ECO:0007669"/>
    <property type="project" value="InterPro"/>
</dbReference>